<feature type="compositionally biased region" description="Basic and acidic residues" evidence="1">
    <location>
        <begin position="59"/>
        <end position="74"/>
    </location>
</feature>
<dbReference type="AlphaFoldDB" id="A0A6J4U465"/>
<protein>
    <submittedName>
        <fullName evidence="2">Uncharacterized protein</fullName>
    </submittedName>
</protein>
<feature type="region of interest" description="Disordered" evidence="1">
    <location>
        <begin position="1"/>
        <end position="74"/>
    </location>
</feature>
<evidence type="ECO:0000313" key="2">
    <source>
        <dbReference type="EMBL" id="CAA9537636.1"/>
    </source>
</evidence>
<dbReference type="EMBL" id="CADCVT010000487">
    <property type="protein sequence ID" value="CAA9537636.1"/>
    <property type="molecule type" value="Genomic_DNA"/>
</dbReference>
<organism evidence="2">
    <name type="scientific">uncultured Solirubrobacteraceae bacterium</name>
    <dbReference type="NCBI Taxonomy" id="1162706"/>
    <lineage>
        <taxon>Bacteria</taxon>
        <taxon>Bacillati</taxon>
        <taxon>Actinomycetota</taxon>
        <taxon>Thermoleophilia</taxon>
        <taxon>Solirubrobacterales</taxon>
        <taxon>Solirubrobacteraceae</taxon>
        <taxon>environmental samples</taxon>
    </lineage>
</organism>
<feature type="non-terminal residue" evidence="2">
    <location>
        <position position="1"/>
    </location>
</feature>
<name>A0A6J4U465_9ACTN</name>
<reference evidence="2" key="1">
    <citation type="submission" date="2020-02" db="EMBL/GenBank/DDBJ databases">
        <authorList>
            <person name="Meier V. D."/>
        </authorList>
    </citation>
    <scope>NUCLEOTIDE SEQUENCE</scope>
    <source>
        <strain evidence="2">AVDCRST_MAG85</strain>
    </source>
</reference>
<gene>
    <name evidence="2" type="ORF">AVDCRST_MAG85-4281</name>
</gene>
<proteinExistence type="predicted"/>
<feature type="non-terminal residue" evidence="2">
    <location>
        <position position="74"/>
    </location>
</feature>
<accession>A0A6J4U465</accession>
<evidence type="ECO:0000256" key="1">
    <source>
        <dbReference type="SAM" id="MobiDB-lite"/>
    </source>
</evidence>
<sequence>DLPHAVRAQLQPDHAQLRDDRLRRQRRRPQAADHPGWRVRPVRQPRHALRERRVGRHQHAGDLPRRRDLLPGRV</sequence>
<feature type="compositionally biased region" description="Basic residues" evidence="1">
    <location>
        <begin position="40"/>
        <end position="58"/>
    </location>
</feature>